<proteinExistence type="inferred from homology"/>
<keyword evidence="3" id="KW-0472">Membrane</keyword>
<dbReference type="Pfam" id="PF00378">
    <property type="entry name" value="ECH_1"/>
    <property type="match status" value="1"/>
</dbReference>
<feature type="transmembrane region" description="Helical" evidence="3">
    <location>
        <begin position="109"/>
        <end position="133"/>
    </location>
</feature>
<keyword evidence="3" id="KW-0812">Transmembrane</keyword>
<reference evidence="5" key="1">
    <citation type="submission" date="2016-02" db="EMBL/GenBank/DDBJ databases">
        <title>Comparative genomics of biotechnologically important yeasts.</title>
        <authorList>
            <consortium name="DOE Joint Genome Institute"/>
            <person name="Riley R."/>
            <person name="Haridas S."/>
            <person name="Wolfe K.H."/>
            <person name="Lopes M.R."/>
            <person name="Hittinger C.T."/>
            <person name="Goker M."/>
            <person name="Salamov A."/>
            <person name="Wisecaver J."/>
            <person name="Long T.M."/>
            <person name="Aerts A.L."/>
            <person name="Barry K."/>
            <person name="Choi C."/>
            <person name="Clum A."/>
            <person name="Coughlan A.Y."/>
            <person name="Deshpande S."/>
            <person name="Douglass A.P."/>
            <person name="Hanson S.J."/>
            <person name="Klenk H.-P."/>
            <person name="Labutti K."/>
            <person name="Lapidus A."/>
            <person name="Lindquist E."/>
            <person name="Lipzen A."/>
            <person name="Meier-Kolthoff J.P."/>
            <person name="Ohm R.A."/>
            <person name="Otillar R.P."/>
            <person name="Pangilinan J."/>
            <person name="Peng Y."/>
            <person name="Rokas A."/>
            <person name="Rosa C.A."/>
            <person name="Scheuner C."/>
            <person name="Sibirny A.A."/>
            <person name="Slot J.C."/>
            <person name="Stielow J.B."/>
            <person name="Sun H."/>
            <person name="Kurtzman C.P."/>
            <person name="Blackwell M."/>
            <person name="Jeffries T.W."/>
            <person name="Grigoriev I.V."/>
        </authorList>
    </citation>
    <scope>NUCLEOTIDE SEQUENCE [LARGE SCALE GENOMIC DNA]</scope>
    <source>
        <strain evidence="5">NRRL Y-17796</strain>
    </source>
</reference>
<dbReference type="SUPFAM" id="SSF52096">
    <property type="entry name" value="ClpP/crotonase"/>
    <property type="match status" value="1"/>
</dbReference>
<name>A0A1E4TFT8_9ASCO</name>
<dbReference type="AlphaFoldDB" id="A0A1E4TFT8"/>
<evidence type="ECO:0008006" key="6">
    <source>
        <dbReference type="Google" id="ProtNLM"/>
    </source>
</evidence>
<evidence type="ECO:0000313" key="4">
    <source>
        <dbReference type="EMBL" id="ODV90642.1"/>
    </source>
</evidence>
<dbReference type="GO" id="GO:0006635">
    <property type="term" value="P:fatty acid beta-oxidation"/>
    <property type="evidence" value="ECO:0007669"/>
    <property type="project" value="TreeGrafter"/>
</dbReference>
<dbReference type="InterPro" id="IPR018376">
    <property type="entry name" value="Enoyl-CoA_hyd/isom_CS"/>
</dbReference>
<keyword evidence="3" id="KW-1133">Transmembrane helix</keyword>
<dbReference type="GO" id="GO:0004165">
    <property type="term" value="F:delta(3)-delta(2)-enoyl-CoA isomerase activity"/>
    <property type="evidence" value="ECO:0007669"/>
    <property type="project" value="TreeGrafter"/>
</dbReference>
<accession>A0A1E4TFT8</accession>
<evidence type="ECO:0000256" key="1">
    <source>
        <dbReference type="ARBA" id="ARBA00005254"/>
    </source>
</evidence>
<dbReference type="CDD" id="cd06558">
    <property type="entry name" value="crotonase-like"/>
    <property type="match status" value="1"/>
</dbReference>
<dbReference type="Gene3D" id="3.90.226.10">
    <property type="entry name" value="2-enoyl-CoA Hydratase, Chain A, domain 1"/>
    <property type="match status" value="1"/>
</dbReference>
<organism evidence="4 5">
    <name type="scientific">Tortispora caseinolytica NRRL Y-17796</name>
    <dbReference type="NCBI Taxonomy" id="767744"/>
    <lineage>
        <taxon>Eukaryota</taxon>
        <taxon>Fungi</taxon>
        <taxon>Dikarya</taxon>
        <taxon>Ascomycota</taxon>
        <taxon>Saccharomycotina</taxon>
        <taxon>Trigonopsidomycetes</taxon>
        <taxon>Trigonopsidales</taxon>
        <taxon>Trigonopsidaceae</taxon>
        <taxon>Tortispora</taxon>
    </lineage>
</organism>
<dbReference type="PANTHER" id="PTHR11941">
    <property type="entry name" value="ENOYL-COA HYDRATASE-RELATED"/>
    <property type="match status" value="1"/>
</dbReference>
<gene>
    <name evidence="4" type="ORF">CANCADRAFT_2375</name>
</gene>
<dbReference type="Proteomes" id="UP000095023">
    <property type="component" value="Unassembled WGS sequence"/>
</dbReference>
<keyword evidence="5" id="KW-1185">Reference proteome</keyword>
<comment type="similarity">
    <text evidence="1 2">Belongs to the enoyl-CoA hydratase/isomerase family.</text>
</comment>
<dbReference type="GO" id="GO:0005777">
    <property type="term" value="C:peroxisome"/>
    <property type="evidence" value="ECO:0007669"/>
    <property type="project" value="TreeGrafter"/>
</dbReference>
<dbReference type="OrthoDB" id="1696280at2759"/>
<dbReference type="InterPro" id="IPR001753">
    <property type="entry name" value="Enoyl-CoA_hydra/iso"/>
</dbReference>
<dbReference type="EMBL" id="KV453842">
    <property type="protein sequence ID" value="ODV90642.1"/>
    <property type="molecule type" value="Genomic_DNA"/>
</dbReference>
<evidence type="ECO:0000313" key="5">
    <source>
        <dbReference type="Proteomes" id="UP000095023"/>
    </source>
</evidence>
<evidence type="ECO:0000256" key="2">
    <source>
        <dbReference type="RuleBase" id="RU003707"/>
    </source>
</evidence>
<dbReference type="PANTHER" id="PTHR11941:SF75">
    <property type="entry name" value="ENOYL-COA HYDRATASE_ISOMERASE FAMILY PROTEIN"/>
    <property type="match status" value="1"/>
</dbReference>
<sequence>MIRQVIKSKSFGVVKAEVRKGYDIILMNNAPENRLEPELYQGLLNSFSFFEEVHGDNQNCYPPLITTSEITKFFSNGLNLEVLAKDPVNFLNNLAFPAMKRYLEYPAPTIAYINGHAYAGGFLLAICSDYAIMNPKKGFMCMNEIIFGAPLEVPFASILLDKISDRKLLRRIMLEGERFTAQQAAEVGIIDSPGDFEDAEKLAEKLKTAGKPAYGLTKKAIYRDSIHALSNPPNTVGSNLNIFALVDQTKPKPKNKL</sequence>
<dbReference type="PROSITE" id="PS00166">
    <property type="entry name" value="ENOYL_COA_HYDRATASE"/>
    <property type="match status" value="1"/>
</dbReference>
<evidence type="ECO:0000256" key="3">
    <source>
        <dbReference type="SAM" id="Phobius"/>
    </source>
</evidence>
<protein>
    <recommendedName>
        <fullName evidence="6">Enoyl-CoA hydratase</fullName>
    </recommendedName>
</protein>
<dbReference type="InterPro" id="IPR029045">
    <property type="entry name" value="ClpP/crotonase-like_dom_sf"/>
</dbReference>